<organism evidence="1 2">
    <name type="scientific">Flavobacterium collinsii</name>
    <dbReference type="NCBI Taxonomy" id="1114861"/>
    <lineage>
        <taxon>Bacteria</taxon>
        <taxon>Pseudomonadati</taxon>
        <taxon>Bacteroidota</taxon>
        <taxon>Flavobacteriia</taxon>
        <taxon>Flavobacteriales</taxon>
        <taxon>Flavobacteriaceae</taxon>
        <taxon>Flavobacterium</taxon>
    </lineage>
</organism>
<name>A0ABN7EK17_9FLAO</name>
<evidence type="ECO:0008006" key="3">
    <source>
        <dbReference type="Google" id="ProtNLM"/>
    </source>
</evidence>
<evidence type="ECO:0000313" key="2">
    <source>
        <dbReference type="Proteomes" id="UP000474567"/>
    </source>
</evidence>
<dbReference type="Proteomes" id="UP000474567">
    <property type="component" value="Unassembled WGS sequence"/>
</dbReference>
<sequence length="296" mass="33108">MYFTSLVADSANQAFFAGHLYIEGSEPSITRVMIYRDAQWFHLYDLDEIAYTCEGRAPSPGKPRGDLCFLGRRGLFRQNSRGQQPMDSYLKPKVGYFYCLKEIAGSLYATGTQNQLFRYDGSQWHEQDQGIFAPLVDQVNRTFNALDGFGADDIYAVGFRGQICHWDGQHWRELQSPTNLPLNAVLCAPDGQVYISGSGGTLFRGSAVTGWQDIGENSLSDRTFESLAYFQERLYIAAGQKLLTFDGVLLQECQIPMTGETPYFVSLDAAPDALWTAGNDCLLCFDGSTWVRHVCP</sequence>
<accession>A0ABN7EK17</accession>
<evidence type="ECO:0000313" key="1">
    <source>
        <dbReference type="EMBL" id="CAA9198995.1"/>
    </source>
</evidence>
<comment type="caution">
    <text evidence="1">The sequence shown here is derived from an EMBL/GenBank/DDBJ whole genome shotgun (WGS) entry which is preliminary data.</text>
</comment>
<dbReference type="EMBL" id="CADCST010000085">
    <property type="protein sequence ID" value="CAA9198995.1"/>
    <property type="molecule type" value="Genomic_DNA"/>
</dbReference>
<dbReference type="InterPro" id="IPR011047">
    <property type="entry name" value="Quinoprotein_ADH-like_sf"/>
</dbReference>
<dbReference type="SUPFAM" id="SSF50998">
    <property type="entry name" value="Quinoprotein alcohol dehydrogenase-like"/>
    <property type="match status" value="1"/>
</dbReference>
<protein>
    <recommendedName>
        <fullName evidence="3">Photosynthesis system II assembly factor Ycf48/Hcf136-like domain-containing protein</fullName>
    </recommendedName>
</protein>
<keyword evidence="2" id="KW-1185">Reference proteome</keyword>
<gene>
    <name evidence="1" type="ORF">FLACOL7796_02517</name>
</gene>
<reference evidence="1 2" key="1">
    <citation type="submission" date="2020-02" db="EMBL/GenBank/DDBJ databases">
        <authorList>
            <person name="Criscuolo A."/>
        </authorList>
    </citation>
    <scope>NUCLEOTIDE SEQUENCE [LARGE SCALE GENOMIC DNA]</scope>
    <source>
        <strain evidence="1">CECT7796</strain>
    </source>
</reference>
<proteinExistence type="predicted"/>